<sequence length="42" mass="4867">MRAAGGPRAPRWRPRSSPRRDRDPRGNLGAAPPPRYRPRYQL</sequence>
<dbReference type="AlphaFoldDB" id="D5P367"/>
<dbReference type="HOGENOM" id="CLU_3254368_0_0_11"/>
<protein>
    <submittedName>
        <fullName evidence="2">Uncharacterized protein</fullName>
    </submittedName>
</protein>
<evidence type="ECO:0000313" key="2">
    <source>
        <dbReference type="EMBL" id="EFG79461.1"/>
    </source>
</evidence>
<feature type="region of interest" description="Disordered" evidence="1">
    <location>
        <begin position="1"/>
        <end position="42"/>
    </location>
</feature>
<proteinExistence type="predicted"/>
<accession>D5P367</accession>
<reference evidence="2 3" key="1">
    <citation type="submission" date="2010-04" db="EMBL/GenBank/DDBJ databases">
        <authorList>
            <person name="Muzny D."/>
            <person name="Qin X."/>
            <person name="Deng J."/>
            <person name="Jiang H."/>
            <person name="Liu Y."/>
            <person name="Qu J."/>
            <person name="Song X.-Z."/>
            <person name="Zhang L."/>
            <person name="Thornton R."/>
            <person name="Coyle M."/>
            <person name="Francisco L."/>
            <person name="Jackson L."/>
            <person name="Javaid M."/>
            <person name="Korchina V."/>
            <person name="Kovar C."/>
            <person name="Mata R."/>
            <person name="Mathew T."/>
            <person name="Ngo R."/>
            <person name="Nguyen L."/>
            <person name="Nguyen N."/>
            <person name="Okwuonu G."/>
            <person name="Ongeri F."/>
            <person name="Pham C."/>
            <person name="Simmons D."/>
            <person name="Wilczek-Boney K."/>
            <person name="Hale W."/>
            <person name="Jakkamsetti A."/>
            <person name="Pham P."/>
            <person name="Ruth R."/>
            <person name="San Lucas F."/>
            <person name="Warren J."/>
            <person name="Zhang J."/>
            <person name="Zhao Z."/>
            <person name="Zhou C."/>
            <person name="Zhu D."/>
            <person name="Lee S."/>
            <person name="Bess C."/>
            <person name="Blankenburg K."/>
            <person name="Forbes L."/>
            <person name="Fu Q."/>
            <person name="Gubbala S."/>
            <person name="Hirani K."/>
            <person name="Jayaseelan J.C."/>
            <person name="Lara F."/>
            <person name="Munidasa M."/>
            <person name="Palculict T."/>
            <person name="Patil S."/>
            <person name="Pu L.-L."/>
            <person name="Saada N."/>
            <person name="Tang L."/>
            <person name="Weissenberger G."/>
            <person name="Zhu Y."/>
            <person name="Hemphill L."/>
            <person name="Shang Y."/>
            <person name="Youmans B."/>
            <person name="Ayvaz T."/>
            <person name="Ross M."/>
            <person name="Santibanez J."/>
            <person name="Aqrawi P."/>
            <person name="Gross S."/>
            <person name="Joshi V."/>
            <person name="Fowler G."/>
            <person name="Nazareth L."/>
            <person name="Reid J."/>
            <person name="Worley K."/>
            <person name="Petrosino J."/>
            <person name="Highlander S."/>
            <person name="Gibbs R."/>
        </authorList>
    </citation>
    <scope>NUCLEOTIDE SEQUENCE [LARGE SCALE GENOMIC DNA]</scope>
    <source>
        <strain evidence="2 3">ATCC BAA-614</strain>
    </source>
</reference>
<evidence type="ECO:0000256" key="1">
    <source>
        <dbReference type="SAM" id="MobiDB-lite"/>
    </source>
</evidence>
<dbReference type="Proteomes" id="UP000003653">
    <property type="component" value="Unassembled WGS sequence"/>
</dbReference>
<organism evidence="2 3">
    <name type="scientific">Mycobacterium parascrofulaceum ATCC BAA-614</name>
    <dbReference type="NCBI Taxonomy" id="525368"/>
    <lineage>
        <taxon>Bacteria</taxon>
        <taxon>Bacillati</taxon>
        <taxon>Actinomycetota</taxon>
        <taxon>Actinomycetes</taxon>
        <taxon>Mycobacteriales</taxon>
        <taxon>Mycobacteriaceae</taxon>
        <taxon>Mycobacterium</taxon>
        <taxon>Mycobacterium simiae complex</taxon>
    </lineage>
</organism>
<gene>
    <name evidence="2" type="ORF">HMPREF0591_0611</name>
</gene>
<evidence type="ECO:0000313" key="3">
    <source>
        <dbReference type="Proteomes" id="UP000003653"/>
    </source>
</evidence>
<comment type="caution">
    <text evidence="2">The sequence shown here is derived from an EMBL/GenBank/DDBJ whole genome shotgun (WGS) entry which is preliminary data.</text>
</comment>
<dbReference type="EMBL" id="ADNV01000071">
    <property type="protein sequence ID" value="EFG79461.1"/>
    <property type="molecule type" value="Genomic_DNA"/>
</dbReference>
<keyword evidence="3" id="KW-1185">Reference proteome</keyword>
<name>D5P367_9MYCO</name>